<feature type="compositionally biased region" description="Basic and acidic residues" evidence="1">
    <location>
        <begin position="123"/>
        <end position="133"/>
    </location>
</feature>
<dbReference type="AlphaFoldDB" id="A0A450SZR2"/>
<evidence type="ECO:0000313" key="2">
    <source>
        <dbReference type="EMBL" id="VFJ59650.1"/>
    </source>
</evidence>
<sequence length="241" mass="27567">MLADTPITLPEDKPAEVHRPGTIRFALLDFIAEELPHWRDHPDRKPETTEAKLTDQLCDHLDSAARCSDAWDWIGFRTEIPDEARPGRTIDLAAKPRGEARFIQGQRYTQFDTLLPIECKRLPTPKEKGRDEQEYVATPVGPKGGMQGGIQRFKFGHHGARHRVAGMIGYVQEQTPAYWLNRVNGWIEDLARETNSNWSAQDALQAPEDDPVAGIYRLCSRHERSGELKEIRLQHLWINMN</sequence>
<dbReference type="EMBL" id="CAADEW010000093">
    <property type="protein sequence ID" value="VFJ59650.1"/>
    <property type="molecule type" value="Genomic_DNA"/>
</dbReference>
<evidence type="ECO:0000256" key="1">
    <source>
        <dbReference type="SAM" id="MobiDB-lite"/>
    </source>
</evidence>
<reference evidence="2" key="1">
    <citation type="submission" date="2019-02" db="EMBL/GenBank/DDBJ databases">
        <authorList>
            <person name="Gruber-Vodicka R. H."/>
            <person name="Seah K. B. B."/>
        </authorList>
    </citation>
    <scope>NUCLEOTIDE SEQUENCE</scope>
    <source>
        <strain evidence="2">BECK_BZ15</strain>
    </source>
</reference>
<accession>A0A450SZR2</accession>
<proteinExistence type="predicted"/>
<protein>
    <submittedName>
        <fullName evidence="2">Uncharacterized protein</fullName>
    </submittedName>
</protein>
<gene>
    <name evidence="2" type="ORF">BECKFW1821A_GA0114235_10932</name>
</gene>
<feature type="region of interest" description="Disordered" evidence="1">
    <location>
        <begin position="123"/>
        <end position="143"/>
    </location>
</feature>
<name>A0A450SZR2_9GAMM</name>
<organism evidence="2">
    <name type="scientific">Candidatus Kentrum sp. FW</name>
    <dbReference type="NCBI Taxonomy" id="2126338"/>
    <lineage>
        <taxon>Bacteria</taxon>
        <taxon>Pseudomonadati</taxon>
        <taxon>Pseudomonadota</taxon>
        <taxon>Gammaproteobacteria</taxon>
        <taxon>Candidatus Kentrum</taxon>
    </lineage>
</organism>